<organism evidence="3 4">
    <name type="scientific">Neoroseomonas oryzicola</name>
    <dbReference type="NCBI Taxonomy" id="535904"/>
    <lineage>
        <taxon>Bacteria</taxon>
        <taxon>Pseudomonadati</taxon>
        <taxon>Pseudomonadota</taxon>
        <taxon>Alphaproteobacteria</taxon>
        <taxon>Acetobacterales</taxon>
        <taxon>Acetobacteraceae</taxon>
        <taxon>Neoroseomonas</taxon>
    </lineage>
</organism>
<reference evidence="3" key="1">
    <citation type="submission" date="2020-01" db="EMBL/GenBank/DDBJ databases">
        <authorList>
            <person name="Rat A."/>
        </authorList>
    </citation>
    <scope>NUCLEOTIDE SEQUENCE</scope>
    <source>
        <strain evidence="3">LMG 31161</strain>
    </source>
</reference>
<proteinExistence type="predicted"/>
<dbReference type="AlphaFoldDB" id="A0A9X9WN53"/>
<comment type="caution">
    <text evidence="3">The sequence shown here is derived from an EMBL/GenBank/DDBJ whole genome shotgun (WGS) entry which is preliminary data.</text>
</comment>
<dbReference type="EMBL" id="JAAEDK010000063">
    <property type="protein sequence ID" value="MBR0661763.1"/>
    <property type="molecule type" value="Genomic_DNA"/>
</dbReference>
<feature type="transmembrane region" description="Helical" evidence="2">
    <location>
        <begin position="31"/>
        <end position="49"/>
    </location>
</feature>
<accession>A0A9X9WN53</accession>
<evidence type="ECO:0000313" key="3">
    <source>
        <dbReference type="EMBL" id="MBR0661763.1"/>
    </source>
</evidence>
<feature type="compositionally biased region" description="Low complexity" evidence="1">
    <location>
        <begin position="164"/>
        <end position="173"/>
    </location>
</feature>
<reference evidence="3" key="2">
    <citation type="journal article" date="2021" name="Syst. Appl. Microbiol.">
        <title>Roseomonas hellenica sp. nov., isolated from roots of wild-growing Alkanna tinctoria.</title>
        <authorList>
            <person name="Rat A."/>
            <person name="Naranjo H.D."/>
            <person name="Lebbe L."/>
            <person name="Cnockaert M."/>
            <person name="Krigas N."/>
            <person name="Grigoriadou K."/>
            <person name="Maloupa E."/>
            <person name="Willems A."/>
        </authorList>
    </citation>
    <scope>NUCLEOTIDE SEQUENCE</scope>
    <source>
        <strain evidence="3">LMG 31161</strain>
    </source>
</reference>
<sequence length="173" mass="18283">MNDHPDRDSIAEMRDVGDSPRSAARARWRRWVGASIVVLALAIATPAGADAPVIGLRVGSHENHGRLVFDCPAPIGYRVEQDGQRIVLQFEEPAEFRLGAAARGGIRNLVSVREDGGAVVLETAPGARLRHFRLGNRVVIDLVDGPPGAAQAEAAPRPTPAPAEAPAVAERAA</sequence>
<evidence type="ECO:0008006" key="5">
    <source>
        <dbReference type="Google" id="ProtNLM"/>
    </source>
</evidence>
<name>A0A9X9WN53_9PROT</name>
<evidence type="ECO:0000256" key="2">
    <source>
        <dbReference type="SAM" id="Phobius"/>
    </source>
</evidence>
<feature type="non-terminal residue" evidence="3">
    <location>
        <position position="173"/>
    </location>
</feature>
<evidence type="ECO:0000313" key="4">
    <source>
        <dbReference type="Proteomes" id="UP001138708"/>
    </source>
</evidence>
<gene>
    <name evidence="3" type="ORF">GXW75_21085</name>
</gene>
<keyword evidence="2" id="KW-0812">Transmembrane</keyword>
<keyword evidence="2" id="KW-0472">Membrane</keyword>
<keyword evidence="2" id="KW-1133">Transmembrane helix</keyword>
<evidence type="ECO:0000256" key="1">
    <source>
        <dbReference type="SAM" id="MobiDB-lite"/>
    </source>
</evidence>
<protein>
    <recommendedName>
        <fullName evidence="5">AMIN domain-containing protein</fullName>
    </recommendedName>
</protein>
<feature type="region of interest" description="Disordered" evidence="1">
    <location>
        <begin position="149"/>
        <end position="173"/>
    </location>
</feature>
<dbReference type="Proteomes" id="UP001138708">
    <property type="component" value="Unassembled WGS sequence"/>
</dbReference>